<keyword evidence="1" id="KW-0040">ANK repeat</keyword>
<dbReference type="PANTHER" id="PTHR22677:SF4">
    <property type="entry name" value="USHER SYNDROME TYPE-1G PROTEIN-LIKE PROTEIN"/>
    <property type="match status" value="1"/>
</dbReference>
<evidence type="ECO:0000256" key="2">
    <source>
        <dbReference type="SAM" id="MobiDB-lite"/>
    </source>
</evidence>
<reference evidence="3 4" key="2">
    <citation type="journal article" date="2011" name="Stand. Genomic Sci.">
        <title>Complete genome sequence of Oceanithermus profundus type strain (506).</title>
        <authorList>
            <person name="Pati A."/>
            <person name="Zhang X."/>
            <person name="Lapidus A."/>
            <person name="Nolan M."/>
            <person name="Lucas S."/>
            <person name="Del Rio T.G."/>
            <person name="Tice H."/>
            <person name="Cheng J.F."/>
            <person name="Tapia R."/>
            <person name="Han C."/>
            <person name="Goodwin L."/>
            <person name="Pitluck S."/>
            <person name="Liolios K."/>
            <person name="Pagani I."/>
            <person name="Ivanova N."/>
            <person name="Mavromatis K."/>
            <person name="Chen A."/>
            <person name="Palaniappan K."/>
            <person name="Hauser L."/>
            <person name="Jeffries C.D."/>
            <person name="Brambilla E.M."/>
            <person name="Rohl A."/>
            <person name="Mwirichia R."/>
            <person name="Rohde M."/>
            <person name="Tindall B.J."/>
            <person name="Sikorski J."/>
            <person name="Wirth R."/>
            <person name="Goker M."/>
            <person name="Woyke T."/>
            <person name="Detter J.C."/>
            <person name="Bristow J."/>
            <person name="Eisen J.A."/>
            <person name="Markowitz V."/>
            <person name="Hugenholtz P."/>
            <person name="Kyrpides N.C."/>
            <person name="Klenk H.P."/>
            <person name="Land M."/>
        </authorList>
    </citation>
    <scope>NUCLEOTIDE SEQUENCE [LARGE SCALE GENOMIC DNA]</scope>
    <source>
        <strain evidence="4">DSM 14977 / NBRC 100410 / VKM B-2274 / 506</strain>
        <plasmid evidence="4">Plasmid pOCEPR01</plasmid>
    </source>
</reference>
<dbReference type="PRINTS" id="PR01415">
    <property type="entry name" value="ANKYRIN"/>
</dbReference>
<dbReference type="PROSITE" id="PS50088">
    <property type="entry name" value="ANK_REPEAT"/>
    <property type="match status" value="2"/>
</dbReference>
<dbReference type="PROSITE" id="PS50297">
    <property type="entry name" value="ANK_REP_REGION"/>
    <property type="match status" value="2"/>
</dbReference>
<dbReference type="OrthoDB" id="754271at2"/>
<feature type="repeat" description="ANK" evidence="1">
    <location>
        <begin position="67"/>
        <end position="99"/>
    </location>
</feature>
<dbReference type="PANTHER" id="PTHR22677">
    <property type="entry name" value="ANKYRIN REPEAT DOMAIN-CONTAINING PROTEIN 60"/>
    <property type="match status" value="1"/>
</dbReference>
<dbReference type="Gene3D" id="1.25.40.20">
    <property type="entry name" value="Ankyrin repeat-containing domain"/>
    <property type="match status" value="2"/>
</dbReference>
<dbReference type="Proteomes" id="UP000008722">
    <property type="component" value="Plasmid pOCEPR01"/>
</dbReference>
<organism evidence="3 4">
    <name type="scientific">Oceanithermus profundus (strain DSM 14977 / NBRC 100410 / VKM B-2274 / 506)</name>
    <dbReference type="NCBI Taxonomy" id="670487"/>
    <lineage>
        <taxon>Bacteria</taxon>
        <taxon>Thermotogati</taxon>
        <taxon>Deinococcota</taxon>
        <taxon>Deinococci</taxon>
        <taxon>Thermales</taxon>
        <taxon>Thermaceae</taxon>
        <taxon>Oceanithermus</taxon>
    </lineage>
</organism>
<reference evidence="4" key="1">
    <citation type="submission" date="2010-11" db="EMBL/GenBank/DDBJ databases">
        <title>The complete sequence of plasmid of Oceanithermus profundus DSM 14977.</title>
        <authorList>
            <consortium name="US DOE Joint Genome Institute (JGI-PGF)"/>
            <person name="Lucas S."/>
            <person name="Copeland A."/>
            <person name="Lapidus A."/>
            <person name="Bruce D."/>
            <person name="Goodwin L."/>
            <person name="Pitluck S."/>
            <person name="Kyrpides N."/>
            <person name="Mavromatis K."/>
            <person name="Pagani I."/>
            <person name="Ivanova N."/>
            <person name="Zhang X."/>
            <person name="Brettin T."/>
            <person name="Detter J.C."/>
            <person name="Tapia R."/>
            <person name="Han C."/>
            <person name="Land M."/>
            <person name="Hauser L."/>
            <person name="Markowitz V."/>
            <person name="Cheng J.-F."/>
            <person name="Hugenholtz P."/>
            <person name="Woyke T."/>
            <person name="Wu D."/>
            <person name="Tindall B."/>
            <person name="Faehnrich R."/>
            <person name="Brambilla E."/>
            <person name="Klenk H.-P."/>
            <person name="Eisen J.A."/>
        </authorList>
    </citation>
    <scope>NUCLEOTIDE SEQUENCE [LARGE SCALE GENOMIC DNA]</scope>
    <source>
        <strain evidence="4">DSM 14977 / NBRC 100410 / VKM B-2274 / 506</strain>
        <plasmid evidence="4">Plasmid pOCEPR01</plasmid>
    </source>
</reference>
<dbReference type="Pfam" id="PF12796">
    <property type="entry name" value="Ank_2"/>
    <property type="match status" value="1"/>
</dbReference>
<name>E4UAK3_OCEP5</name>
<dbReference type="KEGG" id="opr:Ocepr_2334"/>
<feature type="region of interest" description="Disordered" evidence="2">
    <location>
        <begin position="135"/>
        <end position="168"/>
    </location>
</feature>
<sequence>MYDQKMLLAAELGNVAALEEILSNGQDPNTRFADGGTALHVAARYGHESAVKLLLKAGANPNLKDMVGATPLHWAAMLAPPALLNVLLERGADPLIKDDDGETPLDWAEREGNDQHASKLREAMEASREAALKALQQQAQALGSTTTDSTRQAQKSPAPLSRGRGALSRSGGVRVDVRLLDYLVAAEARATARGFKGEAEALAGLYQAAGAAALMPERGDVERVRVALEGLARVNPRQERAIRPSFEGLLHRLEAMGA</sequence>
<dbReference type="InterPro" id="IPR002110">
    <property type="entry name" value="Ankyrin_rpt"/>
</dbReference>
<evidence type="ECO:0000313" key="4">
    <source>
        <dbReference type="Proteomes" id="UP000008722"/>
    </source>
</evidence>
<proteinExistence type="predicted"/>
<feature type="region of interest" description="Disordered" evidence="2">
    <location>
        <begin position="97"/>
        <end position="116"/>
    </location>
</feature>
<dbReference type="AlphaFoldDB" id="E4UAK3"/>
<gene>
    <name evidence="3" type="ordered locus">Ocepr_2334</name>
</gene>
<protein>
    <submittedName>
        <fullName evidence="3">Uncharacterized protein</fullName>
    </submittedName>
</protein>
<accession>E4UAK3</accession>
<feature type="compositionally biased region" description="Polar residues" evidence="2">
    <location>
        <begin position="143"/>
        <end position="155"/>
    </location>
</feature>
<dbReference type="HOGENOM" id="CLU_1077041_0_0_0"/>
<evidence type="ECO:0000256" key="1">
    <source>
        <dbReference type="PROSITE-ProRule" id="PRU00023"/>
    </source>
</evidence>
<feature type="compositionally biased region" description="Basic and acidic residues" evidence="2">
    <location>
        <begin position="107"/>
        <end position="116"/>
    </location>
</feature>
<dbReference type="InterPro" id="IPR036770">
    <property type="entry name" value="Ankyrin_rpt-contain_sf"/>
</dbReference>
<geneLocation type="plasmid" evidence="3 4">
    <name>pOCEPR01</name>
</geneLocation>
<dbReference type="SMART" id="SM00248">
    <property type="entry name" value="ANK"/>
    <property type="match status" value="4"/>
</dbReference>
<dbReference type="EMBL" id="CP002362">
    <property type="protein sequence ID" value="ADR37782.1"/>
    <property type="molecule type" value="Genomic_DNA"/>
</dbReference>
<keyword evidence="3" id="KW-0614">Plasmid</keyword>
<dbReference type="InterPro" id="IPR039323">
    <property type="entry name" value="ANKRD_45/46/60"/>
</dbReference>
<keyword evidence="4" id="KW-1185">Reference proteome</keyword>
<feature type="repeat" description="ANK" evidence="1">
    <location>
        <begin position="34"/>
        <end position="66"/>
    </location>
</feature>
<dbReference type="SUPFAM" id="SSF48403">
    <property type="entry name" value="Ankyrin repeat"/>
    <property type="match status" value="1"/>
</dbReference>
<evidence type="ECO:0000313" key="3">
    <source>
        <dbReference type="EMBL" id="ADR37782.1"/>
    </source>
</evidence>
<dbReference type="eggNOG" id="COG0666">
    <property type="taxonomic scope" value="Bacteria"/>
</dbReference>
<dbReference type="RefSeq" id="WP_013449761.1">
    <property type="nucleotide sequence ID" value="NC_014753.1"/>
</dbReference>